<dbReference type="EMBL" id="BQNB010014225">
    <property type="protein sequence ID" value="GJT25598.1"/>
    <property type="molecule type" value="Genomic_DNA"/>
</dbReference>
<feature type="compositionally biased region" description="Basic and acidic residues" evidence="1">
    <location>
        <begin position="362"/>
        <end position="371"/>
    </location>
</feature>
<sequence length="405" mass="46966">MSNSNTNLQTQTSSVLQNVTVSSCSNSNIQEKTQLSRSRCMHSLKEIKSLFKFLSETLQDYGTMPIFKRTFSQDLDLLKQHLTKDILSRTDCTTTLTGLRTTFENAFNSELKARMQNYTRYDAQSFYDAMIFNMDSLGKYMLELILHQQRTPQLLKQKKLMQTQEDHSHPIPALNVDSLKVDLVVIQNTCSEKEDSNSETASSKLVKECSLNSETKDVHAIKYKMSKAKERCMAYFRSLHSHLQVLSKDDLKGTHVEHGFRREFMSIFGQDVDTFTSTMLLNVDQLQKQLDKDEFQEDGSMAAFWVVNNQFQKFINSKFTLDYDSQMTDTYFVEYTGLEVQHFRDTLLQHLGNVKKSVAERTRHQRQYERRVNKRQMQTQESKIDTGKALDADLVDTEAIQTQQC</sequence>
<proteinExistence type="predicted"/>
<comment type="caution">
    <text evidence="2">The sequence shown here is derived from an EMBL/GenBank/DDBJ whole genome shotgun (WGS) entry which is preliminary data.</text>
</comment>
<reference evidence="2" key="1">
    <citation type="journal article" date="2022" name="Int. J. Mol. Sci.">
        <title>Draft Genome of Tanacetum Coccineum: Genomic Comparison of Closely Related Tanacetum-Family Plants.</title>
        <authorList>
            <person name="Yamashiro T."/>
            <person name="Shiraishi A."/>
            <person name="Nakayama K."/>
            <person name="Satake H."/>
        </authorList>
    </citation>
    <scope>NUCLEOTIDE SEQUENCE</scope>
</reference>
<feature type="region of interest" description="Disordered" evidence="1">
    <location>
        <begin position="362"/>
        <end position="384"/>
    </location>
</feature>
<evidence type="ECO:0000313" key="2">
    <source>
        <dbReference type="EMBL" id="GJT25598.1"/>
    </source>
</evidence>
<reference evidence="2" key="2">
    <citation type="submission" date="2022-01" db="EMBL/GenBank/DDBJ databases">
        <authorList>
            <person name="Yamashiro T."/>
            <person name="Shiraishi A."/>
            <person name="Satake H."/>
            <person name="Nakayama K."/>
        </authorList>
    </citation>
    <scope>NUCLEOTIDE SEQUENCE</scope>
</reference>
<evidence type="ECO:0000313" key="3">
    <source>
        <dbReference type="Proteomes" id="UP001151760"/>
    </source>
</evidence>
<keyword evidence="3" id="KW-1185">Reference proteome</keyword>
<gene>
    <name evidence="2" type="ORF">Tco_0895535</name>
</gene>
<dbReference type="Proteomes" id="UP001151760">
    <property type="component" value="Unassembled WGS sequence"/>
</dbReference>
<protein>
    <submittedName>
        <fullName evidence="2">Uncharacterized protein</fullName>
    </submittedName>
</protein>
<evidence type="ECO:0000256" key="1">
    <source>
        <dbReference type="SAM" id="MobiDB-lite"/>
    </source>
</evidence>
<name>A0ABQ5CG32_9ASTR</name>
<organism evidence="2 3">
    <name type="scientific">Tanacetum coccineum</name>
    <dbReference type="NCBI Taxonomy" id="301880"/>
    <lineage>
        <taxon>Eukaryota</taxon>
        <taxon>Viridiplantae</taxon>
        <taxon>Streptophyta</taxon>
        <taxon>Embryophyta</taxon>
        <taxon>Tracheophyta</taxon>
        <taxon>Spermatophyta</taxon>
        <taxon>Magnoliopsida</taxon>
        <taxon>eudicotyledons</taxon>
        <taxon>Gunneridae</taxon>
        <taxon>Pentapetalae</taxon>
        <taxon>asterids</taxon>
        <taxon>campanulids</taxon>
        <taxon>Asterales</taxon>
        <taxon>Asteraceae</taxon>
        <taxon>Asteroideae</taxon>
        <taxon>Anthemideae</taxon>
        <taxon>Anthemidinae</taxon>
        <taxon>Tanacetum</taxon>
    </lineage>
</organism>
<accession>A0ABQ5CG32</accession>